<evidence type="ECO:0000256" key="1">
    <source>
        <dbReference type="ARBA" id="ARBA00022763"/>
    </source>
</evidence>
<keyword evidence="4" id="KW-1185">Reference proteome</keyword>
<keyword evidence="1" id="KW-0227">DNA damage</keyword>
<dbReference type="PANTHER" id="PTHR42942:SF1">
    <property type="entry name" value="ALKYLTRANSFERASE-LIKE PROTEIN 1"/>
    <property type="match status" value="1"/>
</dbReference>
<reference evidence="3" key="1">
    <citation type="submission" date="2022-11" db="EMBL/GenBank/DDBJ databases">
        <title>Marinomonas sp. nov., isolated from marine algae.</title>
        <authorList>
            <person name="Choi D.G."/>
            <person name="Kim J.M."/>
            <person name="Lee J.K."/>
            <person name="Baek J.H."/>
            <person name="Jeon C.O."/>
        </authorList>
    </citation>
    <scope>NUCLEOTIDE SEQUENCE</scope>
    <source>
        <strain evidence="3">KJ51-3</strain>
    </source>
</reference>
<dbReference type="CDD" id="cd06445">
    <property type="entry name" value="ATase"/>
    <property type="match status" value="1"/>
</dbReference>
<dbReference type="Gene3D" id="1.10.10.10">
    <property type="entry name" value="Winged helix-like DNA-binding domain superfamily/Winged helix DNA-binding domain"/>
    <property type="match status" value="1"/>
</dbReference>
<dbReference type="InterPro" id="IPR036388">
    <property type="entry name" value="WH-like_DNA-bd_sf"/>
</dbReference>
<dbReference type="InterPro" id="IPR014048">
    <property type="entry name" value="MethylDNA_cys_MeTrfase_DNA-bd"/>
</dbReference>
<protein>
    <submittedName>
        <fullName evidence="3">MGMT family protein</fullName>
    </submittedName>
</protein>
<evidence type="ECO:0000313" key="3">
    <source>
        <dbReference type="EMBL" id="MCW4628520.1"/>
    </source>
</evidence>
<dbReference type="Pfam" id="PF01035">
    <property type="entry name" value="DNA_binding_1"/>
    <property type="match status" value="1"/>
</dbReference>
<feature type="domain" description="Methylated-DNA-[protein]-cysteine S-methyltransferase DNA binding" evidence="2">
    <location>
        <begin position="9"/>
        <end position="89"/>
    </location>
</feature>
<dbReference type="InterPro" id="IPR036217">
    <property type="entry name" value="MethylDNA_cys_MeTrfase_DNAb"/>
</dbReference>
<dbReference type="PANTHER" id="PTHR42942">
    <property type="entry name" value="6-O-METHYLGUANINE DNA METHYLTRANSFERASE"/>
    <property type="match status" value="1"/>
</dbReference>
<dbReference type="InterPro" id="IPR052520">
    <property type="entry name" value="ATL_DNA_repair"/>
</dbReference>
<evidence type="ECO:0000313" key="4">
    <source>
        <dbReference type="Proteomes" id="UP001431181"/>
    </source>
</evidence>
<dbReference type="RefSeq" id="WP_265217732.1">
    <property type="nucleotide sequence ID" value="NZ_JAPEUL010000004.1"/>
</dbReference>
<gene>
    <name evidence="3" type="ORF">ONZ52_05635</name>
</gene>
<comment type="caution">
    <text evidence="3">The sequence shown here is derived from an EMBL/GenBank/DDBJ whole genome shotgun (WGS) entry which is preliminary data.</text>
</comment>
<organism evidence="3 4">
    <name type="scientific">Marinomonas rhodophyticola</name>
    <dbReference type="NCBI Taxonomy" id="2992803"/>
    <lineage>
        <taxon>Bacteria</taxon>
        <taxon>Pseudomonadati</taxon>
        <taxon>Pseudomonadota</taxon>
        <taxon>Gammaproteobacteria</taxon>
        <taxon>Oceanospirillales</taxon>
        <taxon>Oceanospirillaceae</taxon>
        <taxon>Marinomonas</taxon>
    </lineage>
</organism>
<name>A0ABT3KDA6_9GAMM</name>
<dbReference type="EMBL" id="JAPEUL010000004">
    <property type="protein sequence ID" value="MCW4628520.1"/>
    <property type="molecule type" value="Genomic_DNA"/>
</dbReference>
<proteinExistence type="predicted"/>
<sequence length="129" mass="14910">MTNQAMTHFKSQVFLILNELPSGECIGYGELAKQAGFPGYARQVGHLMKNLPKDSKLPWHRVVNSQRKISFAENTDAYWQQRHKLESEGWIIVGNKLTLNEFQKKSVDNKNATLCIRLISKIRKLNRLR</sequence>
<evidence type="ECO:0000259" key="2">
    <source>
        <dbReference type="Pfam" id="PF01035"/>
    </source>
</evidence>
<dbReference type="SUPFAM" id="SSF46767">
    <property type="entry name" value="Methylated DNA-protein cysteine methyltransferase, C-terminal domain"/>
    <property type="match status" value="1"/>
</dbReference>
<dbReference type="Proteomes" id="UP001431181">
    <property type="component" value="Unassembled WGS sequence"/>
</dbReference>
<accession>A0ABT3KDA6</accession>